<dbReference type="PANTHER" id="PTHR47723">
    <property type="entry name" value="OS05G0353850 PROTEIN"/>
    <property type="match status" value="1"/>
</dbReference>
<reference evidence="2 3" key="1">
    <citation type="journal article" date="2023" name="G3 (Bethesda)">
        <title>A chromosome-length genome assembly and annotation of blackberry (Rubus argutus, cv. 'Hillquist').</title>
        <authorList>
            <person name="Bruna T."/>
            <person name="Aryal R."/>
            <person name="Dudchenko O."/>
            <person name="Sargent D.J."/>
            <person name="Mead D."/>
            <person name="Buti M."/>
            <person name="Cavallini A."/>
            <person name="Hytonen T."/>
            <person name="Andres J."/>
            <person name="Pham M."/>
            <person name="Weisz D."/>
            <person name="Mascagni F."/>
            <person name="Usai G."/>
            <person name="Natali L."/>
            <person name="Bassil N."/>
            <person name="Fernandez G.E."/>
            <person name="Lomsadze A."/>
            <person name="Armour M."/>
            <person name="Olukolu B."/>
            <person name="Poorten T."/>
            <person name="Britton C."/>
            <person name="Davik J."/>
            <person name="Ashrafi H."/>
            <person name="Aiden E.L."/>
            <person name="Borodovsky M."/>
            <person name="Worthington M."/>
        </authorList>
    </citation>
    <scope>NUCLEOTIDE SEQUENCE [LARGE SCALE GENOMIC DNA]</scope>
    <source>
        <strain evidence="2">PI 553951</strain>
    </source>
</reference>
<dbReference type="Proteomes" id="UP001457282">
    <property type="component" value="Unassembled WGS sequence"/>
</dbReference>
<proteinExistence type="predicted"/>
<evidence type="ECO:0000313" key="3">
    <source>
        <dbReference type="Proteomes" id="UP001457282"/>
    </source>
</evidence>
<accession>A0AAW1VYC0</accession>
<name>A0AAW1VYC0_RUBAR</name>
<dbReference type="Gene3D" id="3.30.420.10">
    <property type="entry name" value="Ribonuclease H-like superfamily/Ribonuclease H"/>
    <property type="match status" value="1"/>
</dbReference>
<comment type="caution">
    <text evidence="2">The sequence shown here is derived from an EMBL/GenBank/DDBJ whole genome shotgun (WGS) entry which is preliminary data.</text>
</comment>
<dbReference type="CDD" id="cd06222">
    <property type="entry name" value="RNase_H_like"/>
    <property type="match status" value="1"/>
</dbReference>
<dbReference type="EMBL" id="JBEDUW010000007">
    <property type="protein sequence ID" value="KAK9911455.1"/>
    <property type="molecule type" value="Genomic_DNA"/>
</dbReference>
<evidence type="ECO:0000313" key="2">
    <source>
        <dbReference type="EMBL" id="KAK9911455.1"/>
    </source>
</evidence>
<sequence length="195" mass="22016">MPCSSRPSPQAFALLGLSPLRPSALNFIPICWTPPPIPWIKCNTNGSFRSPNTGGFGDIFRDSESNFMGAFAFNVEVPSAIDAEILAIMEAIRVALVKRWTHVWIETDSTLVIKYFNSPSLIPWRLKIAWLNSIHLAHQINIRISHIFREGNAIADKLANYGAMNEGSIWWRMLPGFLRPSFGNDLESRTSYRVR</sequence>
<dbReference type="InterPro" id="IPR012337">
    <property type="entry name" value="RNaseH-like_sf"/>
</dbReference>
<dbReference type="GO" id="GO:0004523">
    <property type="term" value="F:RNA-DNA hybrid ribonuclease activity"/>
    <property type="evidence" value="ECO:0007669"/>
    <property type="project" value="InterPro"/>
</dbReference>
<protein>
    <recommendedName>
        <fullName evidence="1">RNase H type-1 domain-containing protein</fullName>
    </recommendedName>
</protein>
<dbReference type="InterPro" id="IPR036397">
    <property type="entry name" value="RNaseH_sf"/>
</dbReference>
<feature type="domain" description="RNase H type-1" evidence="1">
    <location>
        <begin position="36"/>
        <end position="164"/>
    </location>
</feature>
<dbReference type="InterPro" id="IPR002156">
    <property type="entry name" value="RNaseH_domain"/>
</dbReference>
<dbReference type="InterPro" id="IPR053151">
    <property type="entry name" value="RNase_H-like"/>
</dbReference>
<dbReference type="InterPro" id="IPR044730">
    <property type="entry name" value="RNase_H-like_dom_plant"/>
</dbReference>
<dbReference type="GO" id="GO:0003676">
    <property type="term" value="F:nucleic acid binding"/>
    <property type="evidence" value="ECO:0007669"/>
    <property type="project" value="InterPro"/>
</dbReference>
<evidence type="ECO:0000259" key="1">
    <source>
        <dbReference type="PROSITE" id="PS50879"/>
    </source>
</evidence>
<dbReference type="AlphaFoldDB" id="A0AAW1VYC0"/>
<keyword evidence="3" id="KW-1185">Reference proteome</keyword>
<dbReference type="SUPFAM" id="SSF53098">
    <property type="entry name" value="Ribonuclease H-like"/>
    <property type="match status" value="1"/>
</dbReference>
<dbReference type="PROSITE" id="PS50879">
    <property type="entry name" value="RNASE_H_1"/>
    <property type="match status" value="1"/>
</dbReference>
<gene>
    <name evidence="2" type="ORF">M0R45_035363</name>
</gene>
<dbReference type="Pfam" id="PF13456">
    <property type="entry name" value="RVT_3"/>
    <property type="match status" value="1"/>
</dbReference>
<organism evidence="2 3">
    <name type="scientific">Rubus argutus</name>
    <name type="common">Southern blackberry</name>
    <dbReference type="NCBI Taxonomy" id="59490"/>
    <lineage>
        <taxon>Eukaryota</taxon>
        <taxon>Viridiplantae</taxon>
        <taxon>Streptophyta</taxon>
        <taxon>Embryophyta</taxon>
        <taxon>Tracheophyta</taxon>
        <taxon>Spermatophyta</taxon>
        <taxon>Magnoliopsida</taxon>
        <taxon>eudicotyledons</taxon>
        <taxon>Gunneridae</taxon>
        <taxon>Pentapetalae</taxon>
        <taxon>rosids</taxon>
        <taxon>fabids</taxon>
        <taxon>Rosales</taxon>
        <taxon>Rosaceae</taxon>
        <taxon>Rosoideae</taxon>
        <taxon>Rosoideae incertae sedis</taxon>
        <taxon>Rubus</taxon>
    </lineage>
</organism>
<dbReference type="PANTHER" id="PTHR47723:SF23">
    <property type="entry name" value="REVERSE TRANSCRIPTASE-LIKE PROTEIN"/>
    <property type="match status" value="1"/>
</dbReference>